<sequence>MRDPAPRPPIVGRNGVTNSNQEKADALSEYLDAQLYRLTTHQTRCTLRTWLRSSVWSRTDPWMNLNTWRLNKARQWLGILGPLLNRRSALSTRNGLTLYKQLLRPIINYACHAWGHLADTYMRRMQVFQSVCLRIILGVPWYVRNETLHRDLDMPTIKDHFRGLAQSFYSRLPGATNPLIKGLGKYVIDPGGCHRLPKALLG</sequence>
<evidence type="ECO:0008006" key="2">
    <source>
        <dbReference type="Google" id="ProtNLM"/>
    </source>
</evidence>
<protein>
    <recommendedName>
        <fullName evidence="2">Reverse transcriptase</fullName>
    </recommendedName>
</protein>
<organism evidence="1">
    <name type="scientific">Timema monikensis</name>
    <dbReference type="NCBI Taxonomy" id="170555"/>
    <lineage>
        <taxon>Eukaryota</taxon>
        <taxon>Metazoa</taxon>
        <taxon>Ecdysozoa</taxon>
        <taxon>Arthropoda</taxon>
        <taxon>Hexapoda</taxon>
        <taxon>Insecta</taxon>
        <taxon>Pterygota</taxon>
        <taxon>Neoptera</taxon>
        <taxon>Polyneoptera</taxon>
        <taxon>Phasmatodea</taxon>
        <taxon>Timematodea</taxon>
        <taxon>Timematoidea</taxon>
        <taxon>Timematidae</taxon>
        <taxon>Timema</taxon>
    </lineage>
</organism>
<reference evidence="1" key="1">
    <citation type="submission" date="2020-11" db="EMBL/GenBank/DDBJ databases">
        <authorList>
            <person name="Tran Van P."/>
        </authorList>
    </citation>
    <scope>NUCLEOTIDE SEQUENCE</scope>
</reference>
<dbReference type="EMBL" id="OB792802">
    <property type="protein sequence ID" value="CAD7424542.1"/>
    <property type="molecule type" value="Genomic_DNA"/>
</dbReference>
<accession>A0A7R9DZF7</accession>
<gene>
    <name evidence="1" type="ORF">TMSB3V08_LOCUS1481</name>
</gene>
<name>A0A7R9DZF7_9NEOP</name>
<evidence type="ECO:0000313" key="1">
    <source>
        <dbReference type="EMBL" id="CAD7424542.1"/>
    </source>
</evidence>
<dbReference type="AlphaFoldDB" id="A0A7R9DZF7"/>
<proteinExistence type="predicted"/>